<dbReference type="OrthoDB" id="10020333at2759"/>
<evidence type="ECO:0000256" key="2">
    <source>
        <dbReference type="ARBA" id="ARBA00022527"/>
    </source>
</evidence>
<organism evidence="11 12">
    <name type="scientific">Enterospora canceri</name>
    <dbReference type="NCBI Taxonomy" id="1081671"/>
    <lineage>
        <taxon>Eukaryota</taxon>
        <taxon>Fungi</taxon>
        <taxon>Fungi incertae sedis</taxon>
        <taxon>Microsporidia</taxon>
        <taxon>Enterocytozoonidae</taxon>
        <taxon>Enterospora</taxon>
    </lineage>
</organism>
<feature type="compositionally biased region" description="Basic and acidic residues" evidence="9">
    <location>
        <begin position="26"/>
        <end position="35"/>
    </location>
</feature>
<dbReference type="Gene3D" id="3.30.200.20">
    <property type="entry name" value="Phosphorylase Kinase, domain 1"/>
    <property type="match status" value="1"/>
</dbReference>
<accession>A0A1Y1S7T4</accession>
<dbReference type="PROSITE" id="PS00107">
    <property type="entry name" value="PROTEIN_KINASE_ATP"/>
    <property type="match status" value="1"/>
</dbReference>
<comment type="similarity">
    <text evidence="8">Belongs to the protein kinase superfamily.</text>
</comment>
<dbReference type="PANTHER" id="PTHR44167:SF23">
    <property type="entry name" value="CDC7 KINASE, ISOFORM A-RELATED"/>
    <property type="match status" value="1"/>
</dbReference>
<keyword evidence="3" id="KW-0808">Transferase</keyword>
<dbReference type="VEuPathDB" id="MicrosporidiaDB:ECANGB1_2505"/>
<evidence type="ECO:0000313" key="11">
    <source>
        <dbReference type="EMBL" id="ORD94537.1"/>
    </source>
</evidence>
<dbReference type="GO" id="GO:0044773">
    <property type="term" value="P:mitotic DNA damage checkpoint signaling"/>
    <property type="evidence" value="ECO:0007669"/>
    <property type="project" value="TreeGrafter"/>
</dbReference>
<evidence type="ECO:0000256" key="8">
    <source>
        <dbReference type="RuleBase" id="RU000304"/>
    </source>
</evidence>
<evidence type="ECO:0000259" key="10">
    <source>
        <dbReference type="PROSITE" id="PS50011"/>
    </source>
</evidence>
<evidence type="ECO:0000256" key="1">
    <source>
        <dbReference type="ARBA" id="ARBA00012513"/>
    </source>
</evidence>
<evidence type="ECO:0000256" key="9">
    <source>
        <dbReference type="SAM" id="MobiDB-lite"/>
    </source>
</evidence>
<dbReference type="Pfam" id="PF00069">
    <property type="entry name" value="Pkinase"/>
    <property type="match status" value="1"/>
</dbReference>
<comment type="caution">
    <text evidence="11">The sequence shown here is derived from an EMBL/GenBank/DDBJ whole genome shotgun (WGS) entry which is preliminary data.</text>
</comment>
<dbReference type="Proteomes" id="UP000192639">
    <property type="component" value="Unassembled WGS sequence"/>
</dbReference>
<dbReference type="GO" id="GO:0005634">
    <property type="term" value="C:nucleus"/>
    <property type="evidence" value="ECO:0007669"/>
    <property type="project" value="TreeGrafter"/>
</dbReference>
<dbReference type="InterPro" id="IPR017441">
    <property type="entry name" value="Protein_kinase_ATP_BS"/>
</dbReference>
<keyword evidence="4 7" id="KW-0547">Nucleotide-binding</keyword>
<dbReference type="CDD" id="cd14019">
    <property type="entry name" value="STKc_Cdc7"/>
    <property type="match status" value="1"/>
</dbReference>
<evidence type="ECO:0000256" key="3">
    <source>
        <dbReference type="ARBA" id="ARBA00022679"/>
    </source>
</evidence>
<dbReference type="GO" id="GO:0005524">
    <property type="term" value="F:ATP binding"/>
    <property type="evidence" value="ECO:0007669"/>
    <property type="project" value="UniProtKB-UniRule"/>
</dbReference>
<sequence>MQHCTEIALMKNKEKEASSDSVEGMETEKEREKENRGNGSVFDWARDRYILQEKIGEGTFSTVYRALDVNTNARVAIKAITRTTAPGRILEELQILRRLGGQSHCIPLLDVLRKHDQILAVFPLINAVEFKEFVTRASGSDVRSYMACLLTAVAHVHSCGFIHRDVKPSNFVYDMDQGIGFLIDFGLVQKTRVGKPRPAEPERPVLFFSATVRPSRPPGYFEGDSRPKMKAARAGTRGFRAPEILFRYANQGPAIDVWSAGVVLLCILSAQYPFFVSVEDVDGLVEMATIFGHAEMRRAAKQYGRVWKCNIGTVGEDRVDFREILVKMNADAEIDADALDLLERMLELDNTKRITAQEALSHRYFTR</sequence>
<dbReference type="EMBL" id="LWDP01000017">
    <property type="protein sequence ID" value="ORD94537.1"/>
    <property type="molecule type" value="Genomic_DNA"/>
</dbReference>
<evidence type="ECO:0000256" key="4">
    <source>
        <dbReference type="ARBA" id="ARBA00022741"/>
    </source>
</evidence>
<dbReference type="PROSITE" id="PS00108">
    <property type="entry name" value="PROTEIN_KINASE_ST"/>
    <property type="match status" value="1"/>
</dbReference>
<feature type="binding site" evidence="7">
    <location>
        <position position="78"/>
    </location>
    <ligand>
        <name>ATP</name>
        <dbReference type="ChEBI" id="CHEBI:30616"/>
    </ligand>
</feature>
<dbReference type="InterPro" id="IPR011009">
    <property type="entry name" value="Kinase-like_dom_sf"/>
</dbReference>
<evidence type="ECO:0000256" key="6">
    <source>
        <dbReference type="ARBA" id="ARBA00022840"/>
    </source>
</evidence>
<dbReference type="AlphaFoldDB" id="A0A1Y1S7T4"/>
<dbReference type="Gene3D" id="1.10.510.10">
    <property type="entry name" value="Transferase(Phosphotransferase) domain 1"/>
    <property type="match status" value="1"/>
</dbReference>
<protein>
    <recommendedName>
        <fullName evidence="1">non-specific serine/threonine protein kinase</fullName>
        <ecNumber evidence="1">2.7.11.1</ecNumber>
    </recommendedName>
</protein>
<dbReference type="PROSITE" id="PS50011">
    <property type="entry name" value="PROTEIN_KINASE_DOM"/>
    <property type="match status" value="1"/>
</dbReference>
<feature type="region of interest" description="Disordered" evidence="9">
    <location>
        <begin position="1"/>
        <end position="35"/>
    </location>
</feature>
<name>A0A1Y1S7T4_9MICR</name>
<evidence type="ECO:0000256" key="5">
    <source>
        <dbReference type="ARBA" id="ARBA00022777"/>
    </source>
</evidence>
<dbReference type="GO" id="GO:0004674">
    <property type="term" value="F:protein serine/threonine kinase activity"/>
    <property type="evidence" value="ECO:0007669"/>
    <property type="project" value="UniProtKB-KW"/>
</dbReference>
<dbReference type="EC" id="2.7.11.1" evidence="1"/>
<keyword evidence="12" id="KW-1185">Reference proteome</keyword>
<feature type="domain" description="Protein kinase" evidence="10">
    <location>
        <begin position="49"/>
        <end position="365"/>
    </location>
</feature>
<evidence type="ECO:0000313" key="12">
    <source>
        <dbReference type="Proteomes" id="UP000192639"/>
    </source>
</evidence>
<proteinExistence type="inferred from homology"/>
<keyword evidence="5 11" id="KW-0418">Kinase</keyword>
<gene>
    <name evidence="11" type="ORF">ECANGB1_2505</name>
</gene>
<keyword evidence="2 8" id="KW-0723">Serine/threonine-protein kinase</keyword>
<dbReference type="SUPFAM" id="SSF56112">
    <property type="entry name" value="Protein kinase-like (PK-like)"/>
    <property type="match status" value="1"/>
</dbReference>
<dbReference type="InterPro" id="IPR000719">
    <property type="entry name" value="Prot_kinase_dom"/>
</dbReference>
<dbReference type="SMART" id="SM00220">
    <property type="entry name" value="S_TKc"/>
    <property type="match status" value="1"/>
</dbReference>
<reference evidence="11 12" key="1">
    <citation type="journal article" date="2017" name="Environ. Microbiol.">
        <title>Decay of the glycolytic pathway and adaptation to intranuclear parasitism within Enterocytozoonidae microsporidia.</title>
        <authorList>
            <person name="Wiredu Boakye D."/>
            <person name="Jaroenlak P."/>
            <person name="Prachumwat A."/>
            <person name="Williams T.A."/>
            <person name="Bateman K.S."/>
            <person name="Itsathitphaisarn O."/>
            <person name="Sritunyalucksana K."/>
            <person name="Paszkiewicz K.H."/>
            <person name="Moore K.A."/>
            <person name="Stentiford G.D."/>
            <person name="Williams B.A."/>
        </authorList>
    </citation>
    <scope>NUCLEOTIDE SEQUENCE [LARGE SCALE GENOMIC DNA]</scope>
    <source>
        <strain evidence="11 12">GB1</strain>
    </source>
</reference>
<dbReference type="PANTHER" id="PTHR44167">
    <property type="entry name" value="OVARIAN-SPECIFIC SERINE/THREONINE-PROTEIN KINASE LOK-RELATED"/>
    <property type="match status" value="1"/>
</dbReference>
<evidence type="ECO:0000256" key="7">
    <source>
        <dbReference type="PROSITE-ProRule" id="PRU10141"/>
    </source>
</evidence>
<keyword evidence="6 7" id="KW-0067">ATP-binding</keyword>
<dbReference type="InterPro" id="IPR008271">
    <property type="entry name" value="Ser/Thr_kinase_AS"/>
</dbReference>